<protein>
    <recommendedName>
        <fullName evidence="1">Transposable element P transposase-like RNase H domain-containing protein</fullName>
    </recommendedName>
</protein>
<name>A0A9J6FQ43_HAELO</name>
<evidence type="ECO:0000313" key="2">
    <source>
        <dbReference type="EMBL" id="KAH9364939.1"/>
    </source>
</evidence>
<dbReference type="Pfam" id="PF21787">
    <property type="entry name" value="TNP-like_RNaseH_N"/>
    <property type="match status" value="1"/>
</dbReference>
<dbReference type="OrthoDB" id="6431618at2759"/>
<dbReference type="Proteomes" id="UP000821853">
    <property type="component" value="Unassembled WGS sequence"/>
</dbReference>
<feature type="domain" description="Transposable element P transposase-like RNase H" evidence="1">
    <location>
        <begin position="32"/>
        <end position="142"/>
    </location>
</feature>
<reference evidence="2 3" key="1">
    <citation type="journal article" date="2020" name="Cell">
        <title>Large-Scale Comparative Analyses of Tick Genomes Elucidate Their Genetic Diversity and Vector Capacities.</title>
        <authorList>
            <consortium name="Tick Genome and Microbiome Consortium (TIGMIC)"/>
            <person name="Jia N."/>
            <person name="Wang J."/>
            <person name="Shi W."/>
            <person name="Du L."/>
            <person name="Sun Y."/>
            <person name="Zhan W."/>
            <person name="Jiang J.F."/>
            <person name="Wang Q."/>
            <person name="Zhang B."/>
            <person name="Ji P."/>
            <person name="Bell-Sakyi L."/>
            <person name="Cui X.M."/>
            <person name="Yuan T.T."/>
            <person name="Jiang B.G."/>
            <person name="Yang W.F."/>
            <person name="Lam T.T."/>
            <person name="Chang Q.C."/>
            <person name="Ding S.J."/>
            <person name="Wang X.J."/>
            <person name="Zhu J.G."/>
            <person name="Ruan X.D."/>
            <person name="Zhao L."/>
            <person name="Wei J.T."/>
            <person name="Ye R.Z."/>
            <person name="Que T.C."/>
            <person name="Du C.H."/>
            <person name="Zhou Y.H."/>
            <person name="Cheng J.X."/>
            <person name="Dai P.F."/>
            <person name="Guo W.B."/>
            <person name="Han X.H."/>
            <person name="Huang E.J."/>
            <person name="Li L.F."/>
            <person name="Wei W."/>
            <person name="Gao Y.C."/>
            <person name="Liu J.Z."/>
            <person name="Shao H.Z."/>
            <person name="Wang X."/>
            <person name="Wang C.C."/>
            <person name="Yang T.C."/>
            <person name="Huo Q.B."/>
            <person name="Li W."/>
            <person name="Chen H.Y."/>
            <person name="Chen S.E."/>
            <person name="Zhou L.G."/>
            <person name="Ni X.B."/>
            <person name="Tian J.H."/>
            <person name="Sheng Y."/>
            <person name="Liu T."/>
            <person name="Pan Y.S."/>
            <person name="Xia L.Y."/>
            <person name="Li J."/>
            <person name="Zhao F."/>
            <person name="Cao W.C."/>
        </authorList>
    </citation>
    <scope>NUCLEOTIDE SEQUENCE [LARGE SCALE GENOMIC DNA]</scope>
    <source>
        <strain evidence="2">HaeL-2018</strain>
    </source>
</reference>
<dbReference type="EMBL" id="JABSTR010000003">
    <property type="protein sequence ID" value="KAH9364939.1"/>
    <property type="molecule type" value="Genomic_DNA"/>
</dbReference>
<dbReference type="AlphaFoldDB" id="A0A9J6FQ43"/>
<organism evidence="2 3">
    <name type="scientific">Haemaphysalis longicornis</name>
    <name type="common">Bush tick</name>
    <dbReference type="NCBI Taxonomy" id="44386"/>
    <lineage>
        <taxon>Eukaryota</taxon>
        <taxon>Metazoa</taxon>
        <taxon>Ecdysozoa</taxon>
        <taxon>Arthropoda</taxon>
        <taxon>Chelicerata</taxon>
        <taxon>Arachnida</taxon>
        <taxon>Acari</taxon>
        <taxon>Parasitiformes</taxon>
        <taxon>Ixodida</taxon>
        <taxon>Ixodoidea</taxon>
        <taxon>Ixodidae</taxon>
        <taxon>Haemaphysalinae</taxon>
        <taxon>Haemaphysalis</taxon>
    </lineage>
</organism>
<dbReference type="InterPro" id="IPR048365">
    <property type="entry name" value="TNP-like_RNaseH_N"/>
</dbReference>
<evidence type="ECO:0000313" key="3">
    <source>
        <dbReference type="Proteomes" id="UP000821853"/>
    </source>
</evidence>
<comment type="caution">
    <text evidence="2">The sequence shown here is derived from an EMBL/GenBank/DDBJ whole genome shotgun (WGS) entry which is preliminary data.</text>
</comment>
<proteinExistence type="predicted"/>
<dbReference type="VEuPathDB" id="VectorBase:HLOH_054656"/>
<gene>
    <name evidence="2" type="ORF">HPB48_017966</name>
</gene>
<keyword evidence="3" id="KW-1185">Reference proteome</keyword>
<evidence type="ECO:0000259" key="1">
    <source>
        <dbReference type="Pfam" id="PF21787"/>
    </source>
</evidence>
<sequence>MRPDNLWRTRCCGFTLSSKYERDPSKEQNEAQLLSYIRERAKWLEPHEKTVTMMVDEVHEKPYFDFKGDSIAGSSAHLSEPATTCHVFMIQSLLSSNKDVHILPVSRLSAETLHEFTKGIILKMEKIGLMVVAVITDNNGINLFSVLMLFLVYCCYLYLSVVSGIISVCEALAAL</sequence>
<accession>A0A9J6FQ43</accession>